<dbReference type="PANTHER" id="PTHR34598:SF3">
    <property type="entry name" value="OXIDOREDUCTASE AN1597"/>
    <property type="match status" value="1"/>
</dbReference>
<keyword evidence="2" id="KW-1185">Reference proteome</keyword>
<dbReference type="Proteomes" id="UP000247792">
    <property type="component" value="Unassembled WGS sequence"/>
</dbReference>
<evidence type="ECO:0000313" key="1">
    <source>
        <dbReference type="EMBL" id="PXX45451.1"/>
    </source>
</evidence>
<dbReference type="PANTHER" id="PTHR34598">
    <property type="entry name" value="BLL6449 PROTEIN"/>
    <property type="match status" value="1"/>
</dbReference>
<protein>
    <recommendedName>
        <fullName evidence="3">Methyltransferase</fullName>
    </recommendedName>
</protein>
<evidence type="ECO:0000313" key="2">
    <source>
        <dbReference type="Proteomes" id="UP000247792"/>
    </source>
</evidence>
<accession>A0A318JNC9</accession>
<comment type="caution">
    <text evidence="1">The sequence shown here is derived from an EMBL/GenBank/DDBJ whole genome shotgun (WGS) entry which is preliminary data.</text>
</comment>
<dbReference type="RefSeq" id="WP_245936906.1">
    <property type="nucleotide sequence ID" value="NZ_QJKB01000002.1"/>
</dbReference>
<proteinExistence type="predicted"/>
<reference evidence="1 2" key="1">
    <citation type="submission" date="2018-05" db="EMBL/GenBank/DDBJ databases">
        <title>Genomic Encyclopedia of Type Strains, Phase IV (KMG-IV): sequencing the most valuable type-strain genomes for metagenomic binning, comparative biology and taxonomic classification.</title>
        <authorList>
            <person name="Goeker M."/>
        </authorList>
    </citation>
    <scope>NUCLEOTIDE SEQUENCE [LARGE SCALE GENOMIC DNA]</scope>
    <source>
        <strain evidence="1 2">DSM 19792</strain>
    </source>
</reference>
<name>A0A318JNC9_9BURK</name>
<dbReference type="NCBIfam" id="NF041278">
    <property type="entry name" value="CmcJ_NvfI_EfuI"/>
    <property type="match status" value="1"/>
</dbReference>
<gene>
    <name evidence="1" type="ORF">DFR42_102679</name>
</gene>
<dbReference type="InterPro" id="IPR044053">
    <property type="entry name" value="AsaB-like"/>
</dbReference>
<sequence length="293" mass="33789">MDIITERQHESSLAIAMQGSNYVLAPMSYVLPGEQRPVSYTFEPPAGIPWENATYDLREVAIHDARQAQQEAQLEREGFELWDAPTSVKNFMDHEEVRSDYYQEARELALAVTGGRQAYVFDHLVRRREPRQATLSFGKRAESGLAAANGRIHNDYTEQSGQKRLALVIRNMEVMAQIRRYCIINIWRPTYNTVLDTPLAVCDARTVRQSHLLACDVKYPERTGEIYLSRFSPRHRWSYFSEMQPHEALIFKQYDSQFSGVSRFTPHAAFDHPHAPLDAPPRESIELRCLVVF</sequence>
<dbReference type="EMBL" id="QJKB01000002">
    <property type="protein sequence ID" value="PXX45451.1"/>
    <property type="molecule type" value="Genomic_DNA"/>
</dbReference>
<organism evidence="1 2">
    <name type="scientific">Undibacterium pigrum</name>
    <dbReference type="NCBI Taxonomy" id="401470"/>
    <lineage>
        <taxon>Bacteria</taxon>
        <taxon>Pseudomonadati</taxon>
        <taxon>Pseudomonadota</taxon>
        <taxon>Betaproteobacteria</taxon>
        <taxon>Burkholderiales</taxon>
        <taxon>Oxalobacteraceae</taxon>
        <taxon>Undibacterium</taxon>
    </lineage>
</organism>
<dbReference type="GO" id="GO:0016491">
    <property type="term" value="F:oxidoreductase activity"/>
    <property type="evidence" value="ECO:0007669"/>
    <property type="project" value="InterPro"/>
</dbReference>
<evidence type="ECO:0008006" key="3">
    <source>
        <dbReference type="Google" id="ProtNLM"/>
    </source>
</evidence>
<dbReference type="AlphaFoldDB" id="A0A318JNC9"/>